<organism evidence="2 3">
    <name type="scientific">Phytohabitans aurantiacus</name>
    <dbReference type="NCBI Taxonomy" id="3016789"/>
    <lineage>
        <taxon>Bacteria</taxon>
        <taxon>Bacillati</taxon>
        <taxon>Actinomycetota</taxon>
        <taxon>Actinomycetes</taxon>
        <taxon>Micromonosporales</taxon>
        <taxon>Micromonosporaceae</taxon>
    </lineage>
</organism>
<accession>A0ABQ5R9A6</accession>
<dbReference type="RefSeq" id="WP_281905459.1">
    <property type="nucleotide sequence ID" value="NZ_BSDI01000082.1"/>
</dbReference>
<feature type="transmembrane region" description="Helical" evidence="1">
    <location>
        <begin position="40"/>
        <end position="59"/>
    </location>
</feature>
<name>A0ABQ5R9A6_9ACTN</name>
<evidence type="ECO:0000256" key="1">
    <source>
        <dbReference type="SAM" id="Phobius"/>
    </source>
</evidence>
<dbReference type="EMBL" id="BSDI01000082">
    <property type="protein sequence ID" value="GLI03339.1"/>
    <property type="molecule type" value="Genomic_DNA"/>
</dbReference>
<dbReference type="Proteomes" id="UP001144280">
    <property type="component" value="Unassembled WGS sequence"/>
</dbReference>
<evidence type="ECO:0000313" key="2">
    <source>
        <dbReference type="EMBL" id="GLI03339.1"/>
    </source>
</evidence>
<keyword evidence="1" id="KW-1133">Transmembrane helix</keyword>
<sequence>MKRHFVEMVVAMFVSMGVFAAAWAGGEALTGLSFPHAPEAMALRMAFDMSVGMVVWMRYRGHGWAPTLEMVAAMFAPAVLLAPLSMAGAISGHVLMIATHVAMLPLMLVVMLRRRAEYGHAHRGIGTATTP</sequence>
<reference evidence="2" key="1">
    <citation type="submission" date="2022-12" db="EMBL/GenBank/DDBJ databases">
        <title>New Phytohabitans aurantiacus sp. RD004123 nov., an actinomycete isolated from soil.</title>
        <authorList>
            <person name="Triningsih D.W."/>
            <person name="Harunari E."/>
            <person name="Igarashi Y."/>
        </authorList>
    </citation>
    <scope>NUCLEOTIDE SEQUENCE</scope>
    <source>
        <strain evidence="2">RD004123</strain>
    </source>
</reference>
<feature type="transmembrane region" description="Helical" evidence="1">
    <location>
        <begin position="94"/>
        <end position="112"/>
    </location>
</feature>
<feature type="transmembrane region" description="Helical" evidence="1">
    <location>
        <begin position="71"/>
        <end position="88"/>
    </location>
</feature>
<protein>
    <recommendedName>
        <fullName evidence="4">Flagellar biosynthetic protein FliP</fullName>
    </recommendedName>
</protein>
<keyword evidence="1" id="KW-0812">Transmembrane</keyword>
<evidence type="ECO:0008006" key="4">
    <source>
        <dbReference type="Google" id="ProtNLM"/>
    </source>
</evidence>
<keyword evidence="1" id="KW-0472">Membrane</keyword>
<comment type="caution">
    <text evidence="2">The sequence shown here is derived from an EMBL/GenBank/DDBJ whole genome shotgun (WGS) entry which is preliminary data.</text>
</comment>
<proteinExistence type="predicted"/>
<gene>
    <name evidence="2" type="ORF">Pa4123_86170</name>
</gene>
<keyword evidence="3" id="KW-1185">Reference proteome</keyword>
<evidence type="ECO:0000313" key="3">
    <source>
        <dbReference type="Proteomes" id="UP001144280"/>
    </source>
</evidence>